<gene>
    <name evidence="1" type="ORF">MRATA1EN22A_LOCUS24648</name>
</gene>
<accession>A0AC59ZYF1</accession>
<evidence type="ECO:0000313" key="2">
    <source>
        <dbReference type="Proteomes" id="UP001162501"/>
    </source>
</evidence>
<dbReference type="Proteomes" id="UP001162501">
    <property type="component" value="Chromosome 5"/>
</dbReference>
<reference evidence="1" key="1">
    <citation type="submission" date="2023-05" db="EMBL/GenBank/DDBJ databases">
        <authorList>
            <consortium name="ELIXIR-Norway"/>
        </authorList>
    </citation>
    <scope>NUCLEOTIDE SEQUENCE</scope>
</reference>
<name>A0AC59ZYF1_RANTA</name>
<evidence type="ECO:0000313" key="1">
    <source>
        <dbReference type="EMBL" id="CAN0531139.1"/>
    </source>
</evidence>
<reference evidence="1" key="2">
    <citation type="submission" date="2025-03" db="EMBL/GenBank/DDBJ databases">
        <authorList>
            <consortium name="ELIXIR-Norway"/>
            <consortium name="Elixir Norway"/>
        </authorList>
    </citation>
    <scope>NUCLEOTIDE SEQUENCE</scope>
</reference>
<sequence length="73" mass="7617">MFGRASLVGSAKEGYPFPALPLLGAAGELLLPLAQLCSRLSLSDFSSPSRRLLSDSLGMFSGSLQAGLEETTE</sequence>
<proteinExistence type="predicted"/>
<protein>
    <submittedName>
        <fullName evidence="1">Uncharacterized protein</fullName>
    </submittedName>
</protein>
<dbReference type="EMBL" id="OX596089">
    <property type="protein sequence ID" value="CAN0531139.1"/>
    <property type="molecule type" value="Genomic_DNA"/>
</dbReference>
<organism evidence="1 2">
    <name type="scientific">Rangifer tarandus platyrhynchus</name>
    <name type="common">Svalbard reindeer</name>
    <dbReference type="NCBI Taxonomy" id="3082113"/>
    <lineage>
        <taxon>Eukaryota</taxon>
        <taxon>Metazoa</taxon>
        <taxon>Chordata</taxon>
        <taxon>Craniata</taxon>
        <taxon>Vertebrata</taxon>
        <taxon>Euteleostomi</taxon>
        <taxon>Mammalia</taxon>
        <taxon>Eutheria</taxon>
        <taxon>Laurasiatheria</taxon>
        <taxon>Artiodactyla</taxon>
        <taxon>Ruminantia</taxon>
        <taxon>Pecora</taxon>
        <taxon>Cervidae</taxon>
        <taxon>Odocoileinae</taxon>
        <taxon>Rangifer</taxon>
    </lineage>
</organism>